<dbReference type="RefSeq" id="WP_002723970.1">
    <property type="nucleotide sequence ID" value="NZ_BJXO01000021.1"/>
</dbReference>
<evidence type="ECO:0000256" key="3">
    <source>
        <dbReference type="ARBA" id="ARBA00023163"/>
    </source>
</evidence>
<dbReference type="Proteomes" id="UP000266305">
    <property type="component" value="Unassembled WGS sequence"/>
</dbReference>
<reference evidence="6 7" key="1">
    <citation type="submission" date="2018-08" db="EMBL/GenBank/DDBJ databases">
        <title>Draft genome sequence of Rhodobacter sphaeroides FY.</title>
        <authorList>
            <person name="Rayyan A."/>
            <person name="Meyer T.E."/>
            <person name="Kyndt J.A."/>
        </authorList>
    </citation>
    <scope>NUCLEOTIDE SEQUENCE [LARGE SCALE GENOMIC DNA]</scope>
    <source>
        <strain evidence="6 7">FY</strain>
    </source>
</reference>
<evidence type="ECO:0000313" key="7">
    <source>
        <dbReference type="Proteomes" id="UP000266305"/>
    </source>
</evidence>
<dbReference type="Gene3D" id="1.10.357.10">
    <property type="entry name" value="Tetracycline Repressor, domain 2"/>
    <property type="match status" value="1"/>
</dbReference>
<dbReference type="GO" id="GO:0003700">
    <property type="term" value="F:DNA-binding transcription factor activity"/>
    <property type="evidence" value="ECO:0007669"/>
    <property type="project" value="TreeGrafter"/>
</dbReference>
<keyword evidence="3" id="KW-0804">Transcription</keyword>
<name>A0AAX1UII4_CERSP</name>
<dbReference type="EMBL" id="QWGP01000019">
    <property type="protein sequence ID" value="RHZ93099.1"/>
    <property type="molecule type" value="Genomic_DNA"/>
</dbReference>
<protein>
    <submittedName>
        <fullName evidence="6">TetR/AcrR family transcriptional regulator</fullName>
    </submittedName>
</protein>
<dbReference type="AlphaFoldDB" id="A0AAX1UII4"/>
<dbReference type="InterPro" id="IPR039536">
    <property type="entry name" value="TetR_C_Proteobacteria"/>
</dbReference>
<feature type="domain" description="HTH tetR-type" evidence="5">
    <location>
        <begin position="17"/>
        <end position="77"/>
    </location>
</feature>
<dbReference type="Pfam" id="PF14246">
    <property type="entry name" value="TetR_C_7"/>
    <property type="match status" value="1"/>
</dbReference>
<dbReference type="SUPFAM" id="SSF48498">
    <property type="entry name" value="Tetracyclin repressor-like, C-terminal domain"/>
    <property type="match status" value="1"/>
</dbReference>
<dbReference type="PANTHER" id="PTHR30055">
    <property type="entry name" value="HTH-TYPE TRANSCRIPTIONAL REGULATOR RUTR"/>
    <property type="match status" value="1"/>
</dbReference>
<evidence type="ECO:0000313" key="6">
    <source>
        <dbReference type="EMBL" id="RHZ93099.1"/>
    </source>
</evidence>
<comment type="caution">
    <text evidence="6">The sequence shown here is derived from an EMBL/GenBank/DDBJ whole genome shotgun (WGS) entry which is preliminary data.</text>
</comment>
<dbReference type="FunFam" id="1.10.10.60:FF:000141">
    <property type="entry name" value="TetR family transcriptional regulator"/>
    <property type="match status" value="1"/>
</dbReference>
<proteinExistence type="predicted"/>
<evidence type="ECO:0000256" key="2">
    <source>
        <dbReference type="ARBA" id="ARBA00023125"/>
    </source>
</evidence>
<dbReference type="InterPro" id="IPR036271">
    <property type="entry name" value="Tet_transcr_reg_TetR-rel_C_sf"/>
</dbReference>
<dbReference type="InterPro" id="IPR050109">
    <property type="entry name" value="HTH-type_TetR-like_transc_reg"/>
</dbReference>
<dbReference type="GeneID" id="3722019"/>
<accession>A0AAX1UII4</accession>
<evidence type="ECO:0000256" key="4">
    <source>
        <dbReference type="PROSITE-ProRule" id="PRU00335"/>
    </source>
</evidence>
<dbReference type="InterPro" id="IPR001647">
    <property type="entry name" value="HTH_TetR"/>
</dbReference>
<keyword evidence="2 4" id="KW-0238">DNA-binding</keyword>
<dbReference type="GO" id="GO:0000976">
    <property type="term" value="F:transcription cis-regulatory region binding"/>
    <property type="evidence" value="ECO:0007669"/>
    <property type="project" value="TreeGrafter"/>
</dbReference>
<dbReference type="SUPFAM" id="SSF46689">
    <property type="entry name" value="Homeodomain-like"/>
    <property type="match status" value="1"/>
</dbReference>
<organism evidence="6 7">
    <name type="scientific">Cereibacter sphaeroides</name>
    <name type="common">Rhodobacter sphaeroides</name>
    <dbReference type="NCBI Taxonomy" id="1063"/>
    <lineage>
        <taxon>Bacteria</taxon>
        <taxon>Pseudomonadati</taxon>
        <taxon>Pseudomonadota</taxon>
        <taxon>Alphaproteobacteria</taxon>
        <taxon>Rhodobacterales</taxon>
        <taxon>Paracoccaceae</taxon>
        <taxon>Cereibacter</taxon>
    </lineage>
</organism>
<dbReference type="PRINTS" id="PR00455">
    <property type="entry name" value="HTHTETR"/>
</dbReference>
<dbReference type="PROSITE" id="PS50977">
    <property type="entry name" value="HTH_TETR_2"/>
    <property type="match status" value="1"/>
</dbReference>
<dbReference type="SMR" id="A0AAX1UII4"/>
<feature type="DNA-binding region" description="H-T-H motif" evidence="4">
    <location>
        <begin position="40"/>
        <end position="59"/>
    </location>
</feature>
<dbReference type="InterPro" id="IPR009057">
    <property type="entry name" value="Homeodomain-like_sf"/>
</dbReference>
<evidence type="ECO:0000256" key="1">
    <source>
        <dbReference type="ARBA" id="ARBA00023015"/>
    </source>
</evidence>
<dbReference type="PANTHER" id="PTHR30055:SF234">
    <property type="entry name" value="HTH-TYPE TRANSCRIPTIONAL REGULATOR BETI"/>
    <property type="match status" value="1"/>
</dbReference>
<keyword evidence="1" id="KW-0805">Transcription regulation</keyword>
<sequence length="214" mass="23097">MTEEKPKIGRPPVLSCAERTCQILRAAEQVFVCHGYSGTTMDRIACAAGMSKRTLYQHFPDKLAVLQGILRAYDAGPLMESLTDPDPPGSAREILHRSLVEILRFLLCPAQVALTRLAVSEATAAPEVARLFYDNAMGGLSAAFTRRIAGLAAQGRIRCSDADWLGSSLVGCALNRQLLRRLTHPEAGPPDVAELERRVSALLDLVGPSLGFAD</sequence>
<evidence type="ECO:0000259" key="5">
    <source>
        <dbReference type="PROSITE" id="PS50977"/>
    </source>
</evidence>
<gene>
    <name evidence="6" type="ORF">D1114_15720</name>
</gene>
<dbReference type="Pfam" id="PF00440">
    <property type="entry name" value="TetR_N"/>
    <property type="match status" value="1"/>
</dbReference>